<organism evidence="1">
    <name type="scientific">Anguilla anguilla</name>
    <name type="common">European freshwater eel</name>
    <name type="synonym">Muraena anguilla</name>
    <dbReference type="NCBI Taxonomy" id="7936"/>
    <lineage>
        <taxon>Eukaryota</taxon>
        <taxon>Metazoa</taxon>
        <taxon>Chordata</taxon>
        <taxon>Craniata</taxon>
        <taxon>Vertebrata</taxon>
        <taxon>Euteleostomi</taxon>
        <taxon>Actinopterygii</taxon>
        <taxon>Neopterygii</taxon>
        <taxon>Teleostei</taxon>
        <taxon>Anguilliformes</taxon>
        <taxon>Anguillidae</taxon>
        <taxon>Anguilla</taxon>
    </lineage>
</organism>
<accession>A0A0E9U3E7</accession>
<reference evidence="1" key="1">
    <citation type="submission" date="2014-11" db="EMBL/GenBank/DDBJ databases">
        <authorList>
            <person name="Amaro Gonzalez C."/>
        </authorList>
    </citation>
    <scope>NUCLEOTIDE SEQUENCE</scope>
</reference>
<reference evidence="1" key="2">
    <citation type="journal article" date="2015" name="Fish Shellfish Immunol.">
        <title>Early steps in the European eel (Anguilla anguilla)-Vibrio vulnificus interaction in the gills: Role of the RtxA13 toxin.</title>
        <authorList>
            <person name="Callol A."/>
            <person name="Pajuelo D."/>
            <person name="Ebbesson L."/>
            <person name="Teles M."/>
            <person name="MacKenzie S."/>
            <person name="Amaro C."/>
        </authorList>
    </citation>
    <scope>NUCLEOTIDE SEQUENCE</scope>
</reference>
<dbReference type="EMBL" id="GBXM01049089">
    <property type="protein sequence ID" value="JAH59488.1"/>
    <property type="molecule type" value="Transcribed_RNA"/>
</dbReference>
<sequence>MHDFEPIVLLIAANERLPLLPIRLYSYRLPRAIFYRIKVF</sequence>
<dbReference type="AlphaFoldDB" id="A0A0E9U3E7"/>
<protein>
    <submittedName>
        <fullName evidence="1">Uncharacterized protein</fullName>
    </submittedName>
</protein>
<evidence type="ECO:0000313" key="1">
    <source>
        <dbReference type="EMBL" id="JAH59488.1"/>
    </source>
</evidence>
<name>A0A0E9U3E7_ANGAN</name>
<proteinExistence type="predicted"/>